<organism evidence="1 2">
    <name type="scientific">Parelaphostrongylus tenuis</name>
    <name type="common">Meningeal worm</name>
    <dbReference type="NCBI Taxonomy" id="148309"/>
    <lineage>
        <taxon>Eukaryota</taxon>
        <taxon>Metazoa</taxon>
        <taxon>Ecdysozoa</taxon>
        <taxon>Nematoda</taxon>
        <taxon>Chromadorea</taxon>
        <taxon>Rhabditida</taxon>
        <taxon>Rhabditina</taxon>
        <taxon>Rhabditomorpha</taxon>
        <taxon>Strongyloidea</taxon>
        <taxon>Metastrongylidae</taxon>
        <taxon>Parelaphostrongylus</taxon>
    </lineage>
</organism>
<dbReference type="EMBL" id="JAHQIW010005326">
    <property type="protein sequence ID" value="KAJ1365689.1"/>
    <property type="molecule type" value="Genomic_DNA"/>
</dbReference>
<evidence type="ECO:0000313" key="1">
    <source>
        <dbReference type="EMBL" id="KAJ1365689.1"/>
    </source>
</evidence>
<protein>
    <submittedName>
        <fullName evidence="1">Uncharacterized protein</fullName>
    </submittedName>
</protein>
<evidence type="ECO:0000313" key="2">
    <source>
        <dbReference type="Proteomes" id="UP001196413"/>
    </source>
</evidence>
<dbReference type="Proteomes" id="UP001196413">
    <property type="component" value="Unassembled WGS sequence"/>
</dbReference>
<keyword evidence="2" id="KW-1185">Reference proteome</keyword>
<sequence length="138" mass="15799">MGYRRTYRATLNESLAEYKMTVVATFLRTDITSDNDNPDHKFIGKKHYSKNDLGTGLDFDDMYRFYPVILNVLVNETETADAVGISGCHEDNEELRLHLQINSREGYTHQLLRLNQADSVRLTASPRDGQRPNAFVNT</sequence>
<comment type="caution">
    <text evidence="1">The sequence shown here is derived from an EMBL/GenBank/DDBJ whole genome shotgun (WGS) entry which is preliminary data.</text>
</comment>
<name>A0AAD5NCD2_PARTN</name>
<dbReference type="AlphaFoldDB" id="A0AAD5NCD2"/>
<gene>
    <name evidence="1" type="ORF">KIN20_026099</name>
</gene>
<reference evidence="1" key="1">
    <citation type="submission" date="2021-06" db="EMBL/GenBank/DDBJ databases">
        <title>Parelaphostrongylus tenuis whole genome reference sequence.</title>
        <authorList>
            <person name="Garwood T.J."/>
            <person name="Larsen P.A."/>
            <person name="Fountain-Jones N.M."/>
            <person name="Garbe J.R."/>
            <person name="Macchietto M.G."/>
            <person name="Kania S.A."/>
            <person name="Gerhold R.W."/>
            <person name="Richards J.E."/>
            <person name="Wolf T.M."/>
        </authorList>
    </citation>
    <scope>NUCLEOTIDE SEQUENCE</scope>
    <source>
        <strain evidence="1">MNPRO001-30</strain>
        <tissue evidence="1">Meninges</tissue>
    </source>
</reference>
<accession>A0AAD5NCD2</accession>
<proteinExistence type="predicted"/>